<name>A0A2J8IX42_PANTR</name>
<accession>A0A2J8IX42</accession>
<proteinExistence type="predicted"/>
<evidence type="ECO:0000313" key="1">
    <source>
        <dbReference type="EMBL" id="PNI15083.1"/>
    </source>
</evidence>
<organism evidence="1 2">
    <name type="scientific">Pan troglodytes</name>
    <name type="common">Chimpanzee</name>
    <dbReference type="NCBI Taxonomy" id="9598"/>
    <lineage>
        <taxon>Eukaryota</taxon>
        <taxon>Metazoa</taxon>
        <taxon>Chordata</taxon>
        <taxon>Craniata</taxon>
        <taxon>Vertebrata</taxon>
        <taxon>Euteleostomi</taxon>
        <taxon>Mammalia</taxon>
        <taxon>Eutheria</taxon>
        <taxon>Euarchontoglires</taxon>
        <taxon>Primates</taxon>
        <taxon>Haplorrhini</taxon>
        <taxon>Catarrhini</taxon>
        <taxon>Hominidae</taxon>
        <taxon>Pan</taxon>
    </lineage>
</organism>
<evidence type="ECO:0000313" key="2">
    <source>
        <dbReference type="Proteomes" id="UP000236370"/>
    </source>
</evidence>
<reference evidence="1 2" key="1">
    <citation type="submission" date="2017-12" db="EMBL/GenBank/DDBJ databases">
        <title>High-resolution comparative analysis of great ape genomes.</title>
        <authorList>
            <person name="Pollen A."/>
            <person name="Hastie A."/>
            <person name="Hormozdiari F."/>
            <person name="Dougherty M."/>
            <person name="Liu R."/>
            <person name="Chaisson M."/>
            <person name="Hoppe E."/>
            <person name="Hill C."/>
            <person name="Pang A."/>
            <person name="Hillier L."/>
            <person name="Baker C."/>
            <person name="Armstrong J."/>
            <person name="Shendure J."/>
            <person name="Paten B."/>
            <person name="Wilson R."/>
            <person name="Chao H."/>
            <person name="Schneider V."/>
            <person name="Ventura M."/>
            <person name="Kronenberg Z."/>
            <person name="Murali S."/>
            <person name="Gordon D."/>
            <person name="Cantsilieris S."/>
            <person name="Munson K."/>
            <person name="Nelson B."/>
            <person name="Raja A."/>
            <person name="Underwood J."/>
            <person name="Diekhans M."/>
            <person name="Fiddes I."/>
            <person name="Haussler D."/>
            <person name="Eichler E."/>
        </authorList>
    </citation>
    <scope>NUCLEOTIDE SEQUENCE [LARGE SCALE GENOMIC DNA]</scope>
    <source>
        <strain evidence="1">Yerkes chimp pedigree #C0471</strain>
    </source>
</reference>
<comment type="caution">
    <text evidence="1">The sequence shown here is derived from an EMBL/GenBank/DDBJ whole genome shotgun (WGS) entry which is preliminary data.</text>
</comment>
<dbReference type="Proteomes" id="UP000236370">
    <property type="component" value="Unassembled WGS sequence"/>
</dbReference>
<dbReference type="AlphaFoldDB" id="A0A2J8IX42"/>
<dbReference type="EMBL" id="NBAG03000567">
    <property type="protein sequence ID" value="PNI15083.1"/>
    <property type="molecule type" value="Genomic_DNA"/>
</dbReference>
<protein>
    <submittedName>
        <fullName evidence="1">RDH13 isoform 16</fullName>
    </submittedName>
</protein>
<gene>
    <name evidence="1" type="ORF">CK820_G0052470</name>
</gene>
<sequence>MSRYLLPLSALGTVAGAAVLLKRQHHPGLPRHGEV</sequence>